<dbReference type="PANTHER" id="PTHR47495">
    <property type="entry name" value="ALDEHYDE DEHYDROGENASE"/>
    <property type="match status" value="1"/>
</dbReference>
<dbReference type="Gene3D" id="3.30.365.10">
    <property type="entry name" value="Aldehyde oxidase/xanthine dehydrogenase, molybdopterin binding domain"/>
    <property type="match status" value="4"/>
</dbReference>
<reference evidence="7 8" key="1">
    <citation type="submission" date="2024-06" db="EMBL/GenBank/DDBJ databases">
        <title>Thioclava kandeliae sp. nov. from a rhizosphere soil sample of Kandelia candel in a mangrove.</title>
        <authorList>
            <person name="Mu T."/>
        </authorList>
    </citation>
    <scope>NUCLEOTIDE SEQUENCE [LARGE SCALE GENOMIC DNA]</scope>
    <source>
        <strain evidence="7 8">CPCC 100088</strain>
    </source>
</reference>
<dbReference type="InterPro" id="IPR036909">
    <property type="entry name" value="Cyt_c-like_dom_sf"/>
</dbReference>
<dbReference type="Pfam" id="PF00034">
    <property type="entry name" value="Cytochrom_C"/>
    <property type="match status" value="2"/>
</dbReference>
<evidence type="ECO:0000256" key="3">
    <source>
        <dbReference type="ARBA" id="ARBA00023004"/>
    </source>
</evidence>
<feature type="domain" description="Cytochrome c" evidence="6">
    <location>
        <begin position="789"/>
        <end position="892"/>
    </location>
</feature>
<dbReference type="InterPro" id="IPR052516">
    <property type="entry name" value="N-heterocyclic_Hydroxylase"/>
</dbReference>
<dbReference type="Proteomes" id="UP001438953">
    <property type="component" value="Unassembled WGS sequence"/>
</dbReference>
<evidence type="ECO:0000259" key="6">
    <source>
        <dbReference type="PROSITE" id="PS51007"/>
    </source>
</evidence>
<dbReference type="InterPro" id="IPR008274">
    <property type="entry name" value="AldOxase/xan_DH_MoCoBD1"/>
</dbReference>
<evidence type="ECO:0000313" key="7">
    <source>
        <dbReference type="EMBL" id="MER5173661.1"/>
    </source>
</evidence>
<evidence type="ECO:0000256" key="2">
    <source>
        <dbReference type="ARBA" id="ARBA00022723"/>
    </source>
</evidence>
<accession>A0ABV1SM38</accession>
<dbReference type="InterPro" id="IPR037165">
    <property type="entry name" value="AldOxase/xan_DH_Mopterin-bd_sf"/>
</dbReference>
<comment type="caution">
    <text evidence="7">The sequence shown here is derived from an EMBL/GenBank/DDBJ whole genome shotgun (WGS) entry which is preliminary data.</text>
</comment>
<proteinExistence type="predicted"/>
<dbReference type="SUPFAM" id="SSF46626">
    <property type="entry name" value="Cytochrome c"/>
    <property type="match status" value="3"/>
</dbReference>
<dbReference type="Pfam" id="PF13442">
    <property type="entry name" value="Cytochrome_CBB3"/>
    <property type="match status" value="1"/>
</dbReference>
<dbReference type="PANTHER" id="PTHR47495:SF1">
    <property type="entry name" value="BLL3820 PROTEIN"/>
    <property type="match status" value="1"/>
</dbReference>
<organism evidence="7 8">
    <name type="scientific">Thioclava kandeliae</name>
    <dbReference type="NCBI Taxonomy" id="3070818"/>
    <lineage>
        <taxon>Bacteria</taxon>
        <taxon>Pseudomonadati</taxon>
        <taxon>Pseudomonadota</taxon>
        <taxon>Alphaproteobacteria</taxon>
        <taxon>Rhodobacterales</taxon>
        <taxon>Paracoccaceae</taxon>
        <taxon>Thioclava</taxon>
    </lineage>
</organism>
<dbReference type="SUPFAM" id="SSF56003">
    <property type="entry name" value="Molybdenum cofactor-binding domain"/>
    <property type="match status" value="2"/>
</dbReference>
<dbReference type="Gene3D" id="1.10.760.10">
    <property type="entry name" value="Cytochrome c-like domain"/>
    <property type="match status" value="3"/>
</dbReference>
<feature type="domain" description="Cytochrome c" evidence="6">
    <location>
        <begin position="1054"/>
        <end position="1144"/>
    </location>
</feature>
<dbReference type="InterPro" id="IPR000674">
    <property type="entry name" value="Ald_Oxase/Xan_DH_a/b"/>
</dbReference>
<dbReference type="RefSeq" id="WP_350939011.1">
    <property type="nucleotide sequence ID" value="NZ_JAYWLC010000023.1"/>
</dbReference>
<protein>
    <submittedName>
        <fullName evidence="7">Molybdopterin cofactor-binding domain-containing protein</fullName>
    </submittedName>
</protein>
<dbReference type="Pfam" id="PF02738">
    <property type="entry name" value="MoCoBD_1"/>
    <property type="match status" value="1"/>
</dbReference>
<evidence type="ECO:0000256" key="4">
    <source>
        <dbReference type="PROSITE-ProRule" id="PRU00433"/>
    </source>
</evidence>
<dbReference type="EMBL" id="JAYWLC010000023">
    <property type="protein sequence ID" value="MER5173661.1"/>
    <property type="molecule type" value="Genomic_DNA"/>
</dbReference>
<gene>
    <name evidence="7" type="ORF">VSX56_17990</name>
</gene>
<feature type="region of interest" description="Disordered" evidence="5">
    <location>
        <begin position="273"/>
        <end position="300"/>
    </location>
</feature>
<dbReference type="InterPro" id="IPR046867">
    <property type="entry name" value="AldOxase/xan_DH_MoCoBD2"/>
</dbReference>
<name>A0ABV1SM38_9RHOB</name>
<evidence type="ECO:0000256" key="1">
    <source>
        <dbReference type="ARBA" id="ARBA00022617"/>
    </source>
</evidence>
<keyword evidence="8" id="KW-1185">Reference proteome</keyword>
<feature type="domain" description="Cytochrome c" evidence="6">
    <location>
        <begin position="934"/>
        <end position="1039"/>
    </location>
</feature>
<evidence type="ECO:0000256" key="5">
    <source>
        <dbReference type="SAM" id="MobiDB-lite"/>
    </source>
</evidence>
<dbReference type="Pfam" id="PF20256">
    <property type="entry name" value="MoCoBD_2"/>
    <property type="match status" value="2"/>
</dbReference>
<dbReference type="InterPro" id="IPR036856">
    <property type="entry name" value="Ald_Oxase/Xan_DH_a/b_sf"/>
</dbReference>
<dbReference type="SMART" id="SM01008">
    <property type="entry name" value="Ald_Xan_dh_C"/>
    <property type="match status" value="1"/>
</dbReference>
<dbReference type="SUPFAM" id="SSF54665">
    <property type="entry name" value="CO dehydrogenase molybdoprotein N-domain-like"/>
    <property type="match status" value="1"/>
</dbReference>
<dbReference type="InterPro" id="IPR009056">
    <property type="entry name" value="Cyt_c-like_dom"/>
</dbReference>
<dbReference type="Gene3D" id="3.90.1170.50">
    <property type="entry name" value="Aldehyde oxidase/xanthine dehydrogenase, a/b hammerhead"/>
    <property type="match status" value="1"/>
</dbReference>
<keyword evidence="1 4" id="KW-0349">Heme</keyword>
<sequence>MAEDMAVLDVQTQGIGQISVFEDRAEGRITHVMITADGHACGFNGHVDLGTGIETALAQIMAEELDLSMSQVRIVLGDTATTPNQGPTIASETIQVAAWPLRRAAAQLRQFLAGEGARQLNAPVAEVVTRDGAVIWGDRSISYARIVAGRDTVMRLDPEIPVKAPSEYRLVGQPVRRRDLPQKVRGEFTYIQDFKLAGMVHGHVIRPPYAGRDSGEFVGRSLISYDEAAIAGHAGFIAVVRQGDFLAVVAETAPQAKDLAEALPVRWRAPPVGPQTGDLASALKEAPSTPRRLDESGDFSKGLAESDRSFSRRYVWPYHLHGSMGPSCAVADWNDGKPIIWSGTQNPHMLQGDLGVLTGLDPATVEIRRLQAAGCYGRNCADDVCGDALLLARALGRPVRVQLTRAQEHMWEPRGAAQLMEVEGGLKAGSLHAYALDTWYPSNRGPNLSLLLTGMITPEPRPSDMGDRTIIPPYEVPNKRITVHDMAPLVRAAWMRGVSALPNTFAHESFMDEMAYEAGEDPVAFRLRHLEDPRARSLIQRTAEEAGWEPKQGPQLRREGRMAYGRGFAYATYVHGTFPGTAAASAVWVCDVAVDVVTGEVTLSRVLVGQDQGLVINPEGVKAQIHGNVMQTTSRVLQEEVSFEALAPVPQSWANYPMQSFDKLPEVRSVLIERPEDPALGVGESAAVPAAAAIANAIFDATGLRLREAPFTPDRVRAGLEALPQGQRELLGLAAPAARPQAPAKRFAKIGATLAASVAGVMTLGAVAMPMARAIPPQAAPPASSFSEDLIAQGAQVFAASDCAVCHTAEGGLPNTGGRAMETPFGTVYTTNLTPDPETGLGNWSFAAFDRAMRKGISREGHNLYPAFPYTAFAKITPDDMFALYAYLQTLPAQKAEVPKAQMLAPVNLRPVNAVWNALYLDPAPFKSDPAQSVDWNRGKYLVEGAGHCSACHSPRDLLGGEAKGAKALSGAEVDGWYAPPLAGANRGWDEASLYAYLRGGHAAGLASASGPMGEVVESLTALPDTDIKAMATYLADIAGPAKPAPDMKAQLAPEMAAGPSAVLFRSACASCHTPGLEGGLTAAQVDLSHSMAIRAPSRKPLETVINGGIEAPLSLPLRDMPAFGGELSTEQVTGLSDYLRARFAPDLAPWTP</sequence>
<keyword evidence="2 4" id="KW-0479">Metal-binding</keyword>
<evidence type="ECO:0000313" key="8">
    <source>
        <dbReference type="Proteomes" id="UP001438953"/>
    </source>
</evidence>
<keyword evidence="3 4" id="KW-0408">Iron</keyword>
<dbReference type="PROSITE" id="PS51007">
    <property type="entry name" value="CYTC"/>
    <property type="match status" value="3"/>
</dbReference>